<evidence type="ECO:0000259" key="2">
    <source>
        <dbReference type="Pfam" id="PF24623"/>
    </source>
</evidence>
<dbReference type="Proteomes" id="UP000634229">
    <property type="component" value="Unassembled WGS sequence"/>
</dbReference>
<feature type="region of interest" description="Disordered" evidence="1">
    <location>
        <begin position="190"/>
        <end position="236"/>
    </location>
</feature>
<evidence type="ECO:0000256" key="1">
    <source>
        <dbReference type="SAM" id="MobiDB-lite"/>
    </source>
</evidence>
<accession>A0ABS1NJ98</accession>
<proteinExistence type="predicted"/>
<reference evidence="3 4" key="1">
    <citation type="submission" date="2021-01" db="EMBL/GenBank/DDBJ databases">
        <title>WGS of actinomycetes isolated from Thailand.</title>
        <authorList>
            <person name="Thawai C."/>
        </authorList>
    </citation>
    <scope>NUCLEOTIDE SEQUENCE [LARGE SCALE GENOMIC DNA]</scope>
    <source>
        <strain evidence="3 4">CA1R205</strain>
    </source>
</reference>
<feature type="compositionally biased region" description="Basic and acidic residues" evidence="1">
    <location>
        <begin position="199"/>
        <end position="208"/>
    </location>
</feature>
<evidence type="ECO:0000313" key="4">
    <source>
        <dbReference type="Proteomes" id="UP000634229"/>
    </source>
</evidence>
<keyword evidence="4" id="KW-1185">Reference proteome</keyword>
<dbReference type="Pfam" id="PF24623">
    <property type="entry name" value="Phage_zn_bind_8"/>
    <property type="match status" value="1"/>
</dbReference>
<organism evidence="3 4">
    <name type="scientific">Streptomyces coffeae</name>
    <dbReference type="NCBI Taxonomy" id="621382"/>
    <lineage>
        <taxon>Bacteria</taxon>
        <taxon>Bacillati</taxon>
        <taxon>Actinomycetota</taxon>
        <taxon>Actinomycetes</taxon>
        <taxon>Kitasatosporales</taxon>
        <taxon>Streptomycetaceae</taxon>
        <taxon>Streptomyces</taxon>
    </lineage>
</organism>
<protein>
    <recommendedName>
        <fullName evidence="2">DNA-binding phage zinc finger domain-containing protein</fullName>
    </recommendedName>
</protein>
<feature type="region of interest" description="Disordered" evidence="1">
    <location>
        <begin position="106"/>
        <end position="127"/>
    </location>
</feature>
<name>A0ABS1NJ98_9ACTN</name>
<gene>
    <name evidence="3" type="ORF">JK363_26245</name>
</gene>
<dbReference type="InterPro" id="IPR056911">
    <property type="entry name" value="Phage_Znf_bind_put"/>
</dbReference>
<dbReference type="RefSeq" id="WP_201877795.1">
    <property type="nucleotide sequence ID" value="NZ_JAERRF010000017.1"/>
</dbReference>
<dbReference type="EMBL" id="JAERRF010000017">
    <property type="protein sequence ID" value="MBL1100111.1"/>
    <property type="molecule type" value="Genomic_DNA"/>
</dbReference>
<feature type="domain" description="DNA-binding phage zinc finger" evidence="2">
    <location>
        <begin position="148"/>
        <end position="196"/>
    </location>
</feature>
<comment type="caution">
    <text evidence="3">The sequence shown here is derived from an EMBL/GenBank/DDBJ whole genome shotgun (WGS) entry which is preliminary data.</text>
</comment>
<sequence>MNPNETVMLARYVKALCPQQKFDEYTADAWHDLLSPYALEEARAAVARHIAAGNAFVSVGEIVTEIRKARNDRLDRHTEAEPPAGDLGDHASYRAALLAERRAIASGRTEPQPVPALPPGSTEPQPTGRARAILAAAGNALSGPREGVVNVLAIPCPRCHARPGRTCTTNGRHRADVHPARLEDARRAAAGLPPADPDETTREIERRRAASANALAALPPGTVIQPNDGFEETAAS</sequence>
<evidence type="ECO:0000313" key="3">
    <source>
        <dbReference type="EMBL" id="MBL1100111.1"/>
    </source>
</evidence>